<evidence type="ECO:0000256" key="5">
    <source>
        <dbReference type="ARBA" id="ARBA00022989"/>
    </source>
</evidence>
<proteinExistence type="inferred from homology"/>
<keyword evidence="13" id="KW-1185">Reference proteome</keyword>
<evidence type="ECO:0000256" key="3">
    <source>
        <dbReference type="ARBA" id="ARBA00022507"/>
    </source>
</evidence>
<dbReference type="InterPro" id="IPR001499">
    <property type="entry name" value="GPCR_STE3"/>
</dbReference>
<evidence type="ECO:0000313" key="13">
    <source>
        <dbReference type="Proteomes" id="UP000799428"/>
    </source>
</evidence>
<accession>A0A6G1KQS6</accession>
<dbReference type="CDD" id="cd14966">
    <property type="entry name" value="7tmD_STE3"/>
    <property type="match status" value="1"/>
</dbReference>
<feature type="region of interest" description="Disordered" evidence="10">
    <location>
        <begin position="476"/>
        <end position="497"/>
    </location>
</feature>
<dbReference type="GO" id="GO:0004932">
    <property type="term" value="F:mating-type factor pheromone receptor activity"/>
    <property type="evidence" value="ECO:0007669"/>
    <property type="project" value="InterPro"/>
</dbReference>
<evidence type="ECO:0000256" key="1">
    <source>
        <dbReference type="ARBA" id="ARBA00004141"/>
    </source>
</evidence>
<comment type="similarity">
    <text evidence="2">Belongs to the G-protein coupled receptor 4 family.</text>
</comment>
<keyword evidence="4 11" id="KW-0812">Transmembrane</keyword>
<name>A0A6G1KQS6_9PLEO</name>
<evidence type="ECO:0000313" key="12">
    <source>
        <dbReference type="EMBL" id="KAF2715199.1"/>
    </source>
</evidence>
<keyword evidence="8" id="KW-0675">Receptor</keyword>
<dbReference type="PANTHER" id="PTHR28097:SF1">
    <property type="entry name" value="PHEROMONE A FACTOR RECEPTOR"/>
    <property type="match status" value="1"/>
</dbReference>
<comment type="subcellular location">
    <subcellularLocation>
        <location evidence="1">Membrane</location>
        <topology evidence="1">Multi-pass membrane protein</topology>
    </subcellularLocation>
</comment>
<organism evidence="12 13">
    <name type="scientific">Pleomassaria siparia CBS 279.74</name>
    <dbReference type="NCBI Taxonomy" id="1314801"/>
    <lineage>
        <taxon>Eukaryota</taxon>
        <taxon>Fungi</taxon>
        <taxon>Dikarya</taxon>
        <taxon>Ascomycota</taxon>
        <taxon>Pezizomycotina</taxon>
        <taxon>Dothideomycetes</taxon>
        <taxon>Pleosporomycetidae</taxon>
        <taxon>Pleosporales</taxon>
        <taxon>Pleomassariaceae</taxon>
        <taxon>Pleomassaria</taxon>
    </lineage>
</organism>
<feature type="transmembrane region" description="Helical" evidence="11">
    <location>
        <begin position="39"/>
        <end position="61"/>
    </location>
</feature>
<feature type="transmembrane region" description="Helical" evidence="11">
    <location>
        <begin position="81"/>
        <end position="103"/>
    </location>
</feature>
<feature type="transmembrane region" description="Helical" evidence="11">
    <location>
        <begin position="174"/>
        <end position="195"/>
    </location>
</feature>
<dbReference type="PANTHER" id="PTHR28097">
    <property type="entry name" value="PHEROMONE A FACTOR RECEPTOR"/>
    <property type="match status" value="1"/>
</dbReference>
<gene>
    <name evidence="12" type="ORF">K504DRAFT_446087</name>
</gene>
<dbReference type="GO" id="GO:0000750">
    <property type="term" value="P:pheromone-dependent signal transduction involved in conjugation with cellular fusion"/>
    <property type="evidence" value="ECO:0007669"/>
    <property type="project" value="TreeGrafter"/>
</dbReference>
<evidence type="ECO:0000256" key="4">
    <source>
        <dbReference type="ARBA" id="ARBA00022692"/>
    </source>
</evidence>
<feature type="transmembrane region" description="Helical" evidence="11">
    <location>
        <begin position="6"/>
        <end position="27"/>
    </location>
</feature>
<dbReference type="Proteomes" id="UP000799428">
    <property type="component" value="Unassembled WGS sequence"/>
</dbReference>
<keyword evidence="6" id="KW-0297">G-protein coupled receptor</keyword>
<dbReference type="OrthoDB" id="2874149at2759"/>
<evidence type="ECO:0000256" key="11">
    <source>
        <dbReference type="SAM" id="Phobius"/>
    </source>
</evidence>
<dbReference type="AlphaFoldDB" id="A0A6G1KQS6"/>
<dbReference type="Pfam" id="PF02076">
    <property type="entry name" value="STE3"/>
    <property type="match status" value="1"/>
</dbReference>
<keyword evidence="5 11" id="KW-1133">Transmembrane helix</keyword>
<dbReference type="PRINTS" id="PR00899">
    <property type="entry name" value="GPCRSTE3"/>
</dbReference>
<evidence type="ECO:0000256" key="8">
    <source>
        <dbReference type="ARBA" id="ARBA00023170"/>
    </source>
</evidence>
<reference evidence="12" key="1">
    <citation type="journal article" date="2020" name="Stud. Mycol.">
        <title>101 Dothideomycetes genomes: a test case for predicting lifestyles and emergence of pathogens.</title>
        <authorList>
            <person name="Haridas S."/>
            <person name="Albert R."/>
            <person name="Binder M."/>
            <person name="Bloem J."/>
            <person name="Labutti K."/>
            <person name="Salamov A."/>
            <person name="Andreopoulos B."/>
            <person name="Baker S."/>
            <person name="Barry K."/>
            <person name="Bills G."/>
            <person name="Bluhm B."/>
            <person name="Cannon C."/>
            <person name="Castanera R."/>
            <person name="Culley D."/>
            <person name="Daum C."/>
            <person name="Ezra D."/>
            <person name="Gonzalez J."/>
            <person name="Henrissat B."/>
            <person name="Kuo A."/>
            <person name="Liang C."/>
            <person name="Lipzen A."/>
            <person name="Lutzoni F."/>
            <person name="Magnuson J."/>
            <person name="Mondo S."/>
            <person name="Nolan M."/>
            <person name="Ohm R."/>
            <person name="Pangilinan J."/>
            <person name="Park H.-J."/>
            <person name="Ramirez L."/>
            <person name="Alfaro M."/>
            <person name="Sun H."/>
            <person name="Tritt A."/>
            <person name="Yoshinaga Y."/>
            <person name="Zwiers L.-H."/>
            <person name="Turgeon B."/>
            <person name="Goodwin S."/>
            <person name="Spatafora J."/>
            <person name="Crous P."/>
            <person name="Grigoriev I."/>
        </authorList>
    </citation>
    <scope>NUCLEOTIDE SEQUENCE</scope>
    <source>
        <strain evidence="12">CBS 279.74</strain>
    </source>
</reference>
<dbReference type="EMBL" id="MU005764">
    <property type="protein sequence ID" value="KAF2715199.1"/>
    <property type="molecule type" value="Genomic_DNA"/>
</dbReference>
<feature type="transmembrane region" description="Helical" evidence="11">
    <location>
        <begin position="124"/>
        <end position="145"/>
    </location>
</feature>
<keyword evidence="7 11" id="KW-0472">Membrane</keyword>
<keyword evidence="3" id="KW-0589">Pheromone response</keyword>
<feature type="transmembrane region" description="Helical" evidence="11">
    <location>
        <begin position="215"/>
        <end position="238"/>
    </location>
</feature>
<dbReference type="GO" id="GO:0005886">
    <property type="term" value="C:plasma membrane"/>
    <property type="evidence" value="ECO:0007669"/>
    <property type="project" value="TreeGrafter"/>
</dbReference>
<evidence type="ECO:0000256" key="9">
    <source>
        <dbReference type="ARBA" id="ARBA00023224"/>
    </source>
</evidence>
<keyword evidence="9" id="KW-0807">Transducer</keyword>
<evidence type="ECO:0000256" key="6">
    <source>
        <dbReference type="ARBA" id="ARBA00023040"/>
    </source>
</evidence>
<evidence type="ECO:0000256" key="10">
    <source>
        <dbReference type="SAM" id="MobiDB-lite"/>
    </source>
</evidence>
<evidence type="ECO:0000256" key="7">
    <source>
        <dbReference type="ARBA" id="ARBA00023136"/>
    </source>
</evidence>
<sequence>MSTDLYPLYPSAIILPAFAAPAILLDIPPMIWHFSQRNVAAGSLILWIVLLNLGNLLNPIIWPRDNLLEWWDGKVFCDIQARIQVGALVALASCAAMVMRRLAKVMDTRNITMAPSRGSKRRELALEILWCWGYPGFMMVLYYIVQPVRYYVFGISGCVYAIDTSWPSIALNCMWNVITMCFAAYFAGLLAYRLIRYRREFHRLVAARNTTKSRFIRLFIMSSILIVFYLPYTFYLLYYVSTQLTDTYSWDRVHGKDWNSIVKVPAVGLVRIDRWGEVVTGYVVFIAFGTGLDANLTYNRILCASGLGGVFPSLLINTSSDSTPSGTPSSMTFTFRKAWATNMSSKARSFFSKTTTTETTGAGTSNNSVAFTSMPNTPQANSLHFVSTIDPIVNAQPSSTENRSFFARLFTRRNPQRPVLPLFALDSINETTLSEKSPVKPLSPRVFAYAWSSDSPVASQAEEIQGVFVLREVHQDHREKTVKEKEKEDHTKMDDWA</sequence>
<protein>
    <submittedName>
        <fullName evidence="12">STE3-domain-containing protein</fullName>
    </submittedName>
</protein>
<evidence type="ECO:0000256" key="2">
    <source>
        <dbReference type="ARBA" id="ARBA00011085"/>
    </source>
</evidence>